<name>A0ABP9TPC8_9MICC</name>
<accession>A0ABP9TPC8</accession>
<proteinExistence type="predicted"/>
<comment type="caution">
    <text evidence="1">The sequence shown here is derived from an EMBL/GenBank/DDBJ whole genome shotgun (WGS) entry which is preliminary data.</text>
</comment>
<reference evidence="2" key="1">
    <citation type="journal article" date="2019" name="Int. J. Syst. Evol. Microbiol.">
        <title>The Global Catalogue of Microorganisms (GCM) 10K type strain sequencing project: providing services to taxonomists for standard genome sequencing and annotation.</title>
        <authorList>
            <consortium name="The Broad Institute Genomics Platform"/>
            <consortium name="The Broad Institute Genome Sequencing Center for Infectious Disease"/>
            <person name="Wu L."/>
            <person name="Ma J."/>
        </authorList>
    </citation>
    <scope>NUCLEOTIDE SEQUENCE [LARGE SCALE GENOMIC DNA]</scope>
    <source>
        <strain evidence="2">JCM 18952</strain>
    </source>
</reference>
<organism evidence="1 2">
    <name type="scientific">Paeniglutamicibacter antarcticus</name>
    <dbReference type="NCBI Taxonomy" id="494023"/>
    <lineage>
        <taxon>Bacteria</taxon>
        <taxon>Bacillati</taxon>
        <taxon>Actinomycetota</taxon>
        <taxon>Actinomycetes</taxon>
        <taxon>Micrococcales</taxon>
        <taxon>Micrococcaceae</taxon>
        <taxon>Paeniglutamicibacter</taxon>
    </lineage>
</organism>
<gene>
    <name evidence="1" type="ORF">GCM10025778_26410</name>
</gene>
<keyword evidence="2" id="KW-1185">Reference proteome</keyword>
<dbReference type="Proteomes" id="UP001501257">
    <property type="component" value="Unassembled WGS sequence"/>
</dbReference>
<evidence type="ECO:0000313" key="1">
    <source>
        <dbReference type="EMBL" id="GAA5228108.1"/>
    </source>
</evidence>
<dbReference type="EMBL" id="BAABLK010000035">
    <property type="protein sequence ID" value="GAA5228108.1"/>
    <property type="molecule type" value="Genomic_DNA"/>
</dbReference>
<evidence type="ECO:0000313" key="2">
    <source>
        <dbReference type="Proteomes" id="UP001501257"/>
    </source>
</evidence>
<protein>
    <submittedName>
        <fullName evidence="1">Uncharacterized protein</fullName>
    </submittedName>
</protein>
<sequence>MDALYGEAANGVVINMSGQAAKTERELVCACFDVSYFPPLCGLLGVGMSGI</sequence>